<dbReference type="KEGG" id="pfla:Pflav_012650"/>
<dbReference type="SUPFAM" id="SSF160719">
    <property type="entry name" value="gpW/gp25-like"/>
    <property type="match status" value="1"/>
</dbReference>
<protein>
    <recommendedName>
        <fullName evidence="3">IraD/Gp25-like domain-containing protein</fullName>
    </recommendedName>
</protein>
<evidence type="ECO:0000313" key="2">
    <source>
        <dbReference type="Proteomes" id="UP000502508"/>
    </source>
</evidence>
<dbReference type="RefSeq" id="WP_173034368.1">
    <property type="nucleotide sequence ID" value="NZ_AP022870.1"/>
</dbReference>
<accession>A0A6F8XM19</accession>
<evidence type="ECO:0000313" key="1">
    <source>
        <dbReference type="EMBL" id="BCB74855.1"/>
    </source>
</evidence>
<dbReference type="AlphaFoldDB" id="A0A6F8XM19"/>
<dbReference type="Gene3D" id="3.10.450.40">
    <property type="match status" value="1"/>
</dbReference>
<name>A0A6F8XM19_9ACTN</name>
<organism evidence="1 2">
    <name type="scientific">Phytohabitans flavus</name>
    <dbReference type="NCBI Taxonomy" id="1076124"/>
    <lineage>
        <taxon>Bacteria</taxon>
        <taxon>Bacillati</taxon>
        <taxon>Actinomycetota</taxon>
        <taxon>Actinomycetes</taxon>
        <taxon>Micromonosporales</taxon>
        <taxon>Micromonosporaceae</taxon>
    </lineage>
</organism>
<keyword evidence="2" id="KW-1185">Reference proteome</keyword>
<gene>
    <name evidence="1" type="ORF">Pflav_012650</name>
</gene>
<dbReference type="EMBL" id="AP022870">
    <property type="protein sequence ID" value="BCB74855.1"/>
    <property type="molecule type" value="Genomic_DNA"/>
</dbReference>
<proteinExistence type="predicted"/>
<dbReference type="Proteomes" id="UP000502508">
    <property type="component" value="Chromosome"/>
</dbReference>
<evidence type="ECO:0008006" key="3">
    <source>
        <dbReference type="Google" id="ProtNLM"/>
    </source>
</evidence>
<sequence>MTMPTDNQALARRRTLGWGLRCDPVFPGVDIGRDLRLRRGPDGLDLATVEGVDCLTQDLSLALITLLGSDVLNTTFGFDGLAALADETTPVLVQERIRVAVVAVLGRDPRVRRIVDVKFEDARLDVPQPGSREIGVRVAFETLTDDRVTIDLGRTAGVA</sequence>
<reference evidence="1 2" key="2">
    <citation type="submission" date="2020-03" db="EMBL/GenBank/DDBJ databases">
        <authorList>
            <person name="Ichikawa N."/>
            <person name="Kimura A."/>
            <person name="Kitahashi Y."/>
            <person name="Uohara A."/>
        </authorList>
    </citation>
    <scope>NUCLEOTIDE SEQUENCE [LARGE SCALE GENOMIC DNA]</scope>
    <source>
        <strain evidence="1 2">NBRC 107702</strain>
    </source>
</reference>
<reference evidence="1 2" key="1">
    <citation type="submission" date="2020-03" db="EMBL/GenBank/DDBJ databases">
        <title>Whole genome shotgun sequence of Phytohabitans flavus NBRC 107702.</title>
        <authorList>
            <person name="Komaki H."/>
            <person name="Tamura T."/>
        </authorList>
    </citation>
    <scope>NUCLEOTIDE SEQUENCE [LARGE SCALE GENOMIC DNA]</scope>
    <source>
        <strain evidence="1 2">NBRC 107702</strain>
    </source>
</reference>